<keyword evidence="3 7" id="KW-0378">Hydrolase</keyword>
<gene>
    <name evidence="7" type="primary">yfkJ</name>
    <name evidence="7" type="ORF">NCTC10738_04165</name>
</gene>
<dbReference type="InterPro" id="IPR017867">
    <property type="entry name" value="Tyr_phospatase_low_mol_wt"/>
</dbReference>
<evidence type="ECO:0000313" key="8">
    <source>
        <dbReference type="Proteomes" id="UP000254069"/>
    </source>
</evidence>
<evidence type="ECO:0000256" key="5">
    <source>
        <dbReference type="PIRSR" id="PIRSR617867-1"/>
    </source>
</evidence>
<organism evidence="7 8">
    <name type="scientific">Shewanella algae</name>
    <dbReference type="NCBI Taxonomy" id="38313"/>
    <lineage>
        <taxon>Bacteria</taxon>
        <taxon>Pseudomonadati</taxon>
        <taxon>Pseudomonadota</taxon>
        <taxon>Gammaproteobacteria</taxon>
        <taxon>Alteromonadales</taxon>
        <taxon>Shewanellaceae</taxon>
        <taxon>Shewanella</taxon>
    </lineage>
</organism>
<evidence type="ECO:0000256" key="1">
    <source>
        <dbReference type="ARBA" id="ARBA00011063"/>
    </source>
</evidence>
<dbReference type="EMBL" id="UGYO01000002">
    <property type="protein sequence ID" value="SUJ09392.1"/>
    <property type="molecule type" value="Genomic_DNA"/>
</dbReference>
<dbReference type="PANTHER" id="PTHR11717">
    <property type="entry name" value="LOW MOLECULAR WEIGHT PROTEIN TYROSINE PHOSPHATASE"/>
    <property type="match status" value="1"/>
</dbReference>
<feature type="active site" description="Nucleophile" evidence="5">
    <location>
        <position position="21"/>
    </location>
</feature>
<dbReference type="InterPro" id="IPR036196">
    <property type="entry name" value="Ptyr_pPase_sf"/>
</dbReference>
<comment type="similarity">
    <text evidence="1">Belongs to the low molecular weight phosphotyrosine protein phosphatase family.</text>
</comment>
<dbReference type="CDD" id="cd16343">
    <property type="entry name" value="LMWPTP"/>
    <property type="match status" value="1"/>
</dbReference>
<evidence type="ECO:0000259" key="6">
    <source>
        <dbReference type="SMART" id="SM00226"/>
    </source>
</evidence>
<dbReference type="AlphaFoldDB" id="A0A380BZL3"/>
<feature type="active site" description="Proton donor" evidence="5">
    <location>
        <position position="135"/>
    </location>
</feature>
<sequence>MEFQSVPSVSEGEINRILMVCMGNICRSPTAEAVARAKAQAMGLTLELDSAGTIGYHAGESPDRRARAAGERRGLDFSGIKARQVCTRDFAHFDLILAADRENLQALHEACPQIYKHKLALMLDFADTPIREVPDPYYGGDSGFEQVLDLLELSIAGLFARIQAARPRSIPPAR</sequence>
<accession>A0A380BZL3</accession>
<name>A0A380BZL3_9GAMM</name>
<dbReference type="InterPro" id="IPR023485">
    <property type="entry name" value="Ptyr_pPase"/>
</dbReference>
<dbReference type="Gene3D" id="3.40.50.2300">
    <property type="match status" value="1"/>
</dbReference>
<dbReference type="GO" id="GO:0004725">
    <property type="term" value="F:protein tyrosine phosphatase activity"/>
    <property type="evidence" value="ECO:0007669"/>
    <property type="project" value="UniProtKB-EC"/>
</dbReference>
<dbReference type="PRINTS" id="PR00719">
    <property type="entry name" value="LMWPTPASE"/>
</dbReference>
<dbReference type="Pfam" id="PF01451">
    <property type="entry name" value="LMWPc"/>
    <property type="match status" value="1"/>
</dbReference>
<proteinExistence type="inferred from homology"/>
<dbReference type="Proteomes" id="UP000254069">
    <property type="component" value="Unassembled WGS sequence"/>
</dbReference>
<dbReference type="InterPro" id="IPR050438">
    <property type="entry name" value="LMW_PTPase"/>
</dbReference>
<protein>
    <recommendedName>
        <fullName evidence="2">protein-tyrosine-phosphatase</fullName>
        <ecNumber evidence="2">3.1.3.48</ecNumber>
    </recommendedName>
</protein>
<keyword evidence="8" id="KW-1185">Reference proteome</keyword>
<dbReference type="SUPFAM" id="SSF52788">
    <property type="entry name" value="Phosphotyrosine protein phosphatases I"/>
    <property type="match status" value="1"/>
</dbReference>
<reference evidence="7 8" key="1">
    <citation type="submission" date="2018-06" db="EMBL/GenBank/DDBJ databases">
        <authorList>
            <consortium name="Pathogen Informatics"/>
            <person name="Doyle S."/>
        </authorList>
    </citation>
    <scope>NUCLEOTIDE SEQUENCE [LARGE SCALE GENOMIC DNA]</scope>
    <source>
        <strain evidence="7 8">NCTC10738</strain>
    </source>
</reference>
<evidence type="ECO:0000256" key="3">
    <source>
        <dbReference type="ARBA" id="ARBA00022801"/>
    </source>
</evidence>
<dbReference type="SMART" id="SM00226">
    <property type="entry name" value="LMWPc"/>
    <property type="match status" value="1"/>
</dbReference>
<feature type="active site" evidence="5">
    <location>
        <position position="27"/>
    </location>
</feature>
<feature type="domain" description="Phosphotyrosine protein phosphatase I" evidence="6">
    <location>
        <begin position="15"/>
        <end position="161"/>
    </location>
</feature>
<keyword evidence="4" id="KW-0904">Protein phosphatase</keyword>
<dbReference type="PANTHER" id="PTHR11717:SF7">
    <property type="entry name" value="LOW MOLECULAR WEIGHT PHOSPHOTYROSINE PROTEIN PHOSPHATASE"/>
    <property type="match status" value="1"/>
</dbReference>
<evidence type="ECO:0000256" key="2">
    <source>
        <dbReference type="ARBA" id="ARBA00013064"/>
    </source>
</evidence>
<evidence type="ECO:0000256" key="4">
    <source>
        <dbReference type="ARBA" id="ARBA00022912"/>
    </source>
</evidence>
<evidence type="ECO:0000313" key="7">
    <source>
        <dbReference type="EMBL" id="SUJ09392.1"/>
    </source>
</evidence>
<dbReference type="EC" id="3.1.3.48" evidence="2"/>